<name>W7EIK1_BIPV3</name>
<dbReference type="EMBL" id="KI968737">
    <property type="protein sequence ID" value="EUN26674.1"/>
    <property type="molecule type" value="Genomic_DNA"/>
</dbReference>
<evidence type="ECO:0000313" key="2">
    <source>
        <dbReference type="Proteomes" id="UP000054337"/>
    </source>
</evidence>
<dbReference type="AlphaFoldDB" id="W7EIK1"/>
<feature type="non-terminal residue" evidence="1">
    <location>
        <position position="1"/>
    </location>
</feature>
<proteinExistence type="predicted"/>
<dbReference type="Proteomes" id="UP000054337">
    <property type="component" value="Unassembled WGS sequence"/>
</dbReference>
<dbReference type="HOGENOM" id="CLU_2209556_0_0_1"/>
<reference evidence="1 2" key="1">
    <citation type="journal article" date="2013" name="PLoS Genet.">
        <title>Comparative genome structure, secondary metabolite, and effector coding capacity across Cochliobolus pathogens.</title>
        <authorList>
            <person name="Condon B.J."/>
            <person name="Leng Y."/>
            <person name="Wu D."/>
            <person name="Bushley K.E."/>
            <person name="Ohm R.A."/>
            <person name="Otillar R."/>
            <person name="Martin J."/>
            <person name="Schackwitz W."/>
            <person name="Grimwood J."/>
            <person name="MohdZainudin N."/>
            <person name="Xue C."/>
            <person name="Wang R."/>
            <person name="Manning V.A."/>
            <person name="Dhillon B."/>
            <person name="Tu Z.J."/>
            <person name="Steffenson B.J."/>
            <person name="Salamov A."/>
            <person name="Sun H."/>
            <person name="Lowry S."/>
            <person name="LaButti K."/>
            <person name="Han J."/>
            <person name="Copeland A."/>
            <person name="Lindquist E."/>
            <person name="Barry K."/>
            <person name="Schmutz J."/>
            <person name="Baker S.E."/>
            <person name="Ciuffetti L.M."/>
            <person name="Grigoriev I.V."/>
            <person name="Zhong S."/>
            <person name="Turgeon B.G."/>
        </authorList>
    </citation>
    <scope>NUCLEOTIDE SEQUENCE [LARGE SCALE GENOMIC DNA]</scope>
    <source>
        <strain evidence="1 2">FI3</strain>
    </source>
</reference>
<organism evidence="1 2">
    <name type="scientific">Bipolaris victoriae (strain FI3)</name>
    <name type="common">Victoria blight of oats agent</name>
    <name type="synonym">Cochliobolus victoriae</name>
    <dbReference type="NCBI Taxonomy" id="930091"/>
    <lineage>
        <taxon>Eukaryota</taxon>
        <taxon>Fungi</taxon>
        <taxon>Dikarya</taxon>
        <taxon>Ascomycota</taxon>
        <taxon>Pezizomycotina</taxon>
        <taxon>Dothideomycetes</taxon>
        <taxon>Pleosporomycetidae</taxon>
        <taxon>Pleosporales</taxon>
        <taxon>Pleosporineae</taxon>
        <taxon>Pleosporaceae</taxon>
        <taxon>Bipolaris</taxon>
    </lineage>
</organism>
<dbReference type="RefSeq" id="XP_014556256.1">
    <property type="nucleotide sequence ID" value="XM_014700770.1"/>
</dbReference>
<evidence type="ECO:0000313" key="1">
    <source>
        <dbReference type="EMBL" id="EUN26674.1"/>
    </source>
</evidence>
<protein>
    <submittedName>
        <fullName evidence="1">Uncharacterized protein</fullName>
    </submittedName>
</protein>
<dbReference type="GeneID" id="26247999"/>
<sequence length="107" mass="12059">LSRLSIIEMNFHRHVASHGIVVGFKGPVCMQSNSILQPHNIEMSADHSQYGCPVFRQDATTFNKSSEQTWSKDFLVEGSRLHQEFHSTSDLHKIVRLCTCKGLCNTA</sequence>
<keyword evidence="2" id="KW-1185">Reference proteome</keyword>
<gene>
    <name evidence="1" type="ORF">COCVIDRAFT_100220</name>
</gene>
<accession>W7EIK1</accession>